<dbReference type="Proteomes" id="UP000606786">
    <property type="component" value="Unassembled WGS sequence"/>
</dbReference>
<organism evidence="1 2">
    <name type="scientific">Ceratitis capitata</name>
    <name type="common">Mediterranean fruit fly</name>
    <name type="synonym">Tephritis capitata</name>
    <dbReference type="NCBI Taxonomy" id="7213"/>
    <lineage>
        <taxon>Eukaryota</taxon>
        <taxon>Metazoa</taxon>
        <taxon>Ecdysozoa</taxon>
        <taxon>Arthropoda</taxon>
        <taxon>Hexapoda</taxon>
        <taxon>Insecta</taxon>
        <taxon>Pterygota</taxon>
        <taxon>Neoptera</taxon>
        <taxon>Endopterygota</taxon>
        <taxon>Diptera</taxon>
        <taxon>Brachycera</taxon>
        <taxon>Muscomorpha</taxon>
        <taxon>Tephritoidea</taxon>
        <taxon>Tephritidae</taxon>
        <taxon>Ceratitis</taxon>
        <taxon>Ceratitis</taxon>
    </lineage>
</organism>
<evidence type="ECO:0000313" key="2">
    <source>
        <dbReference type="Proteomes" id="UP000606786"/>
    </source>
</evidence>
<reference evidence="1" key="1">
    <citation type="submission" date="2020-11" db="EMBL/GenBank/DDBJ databases">
        <authorList>
            <person name="Whitehead M."/>
        </authorList>
    </citation>
    <scope>NUCLEOTIDE SEQUENCE</scope>
    <source>
        <strain evidence="1">EGII</strain>
    </source>
</reference>
<proteinExistence type="predicted"/>
<evidence type="ECO:0000313" key="1">
    <source>
        <dbReference type="EMBL" id="CAD6993944.1"/>
    </source>
</evidence>
<dbReference type="AlphaFoldDB" id="A0A811U4L6"/>
<protein>
    <submittedName>
        <fullName evidence="1">(Mediterranean fruit fly) hypothetical protein</fullName>
    </submittedName>
</protein>
<comment type="caution">
    <text evidence="1">The sequence shown here is derived from an EMBL/GenBank/DDBJ whole genome shotgun (WGS) entry which is preliminary data.</text>
</comment>
<name>A0A811U4L6_CERCA</name>
<gene>
    <name evidence="1" type="ORF">CCAP1982_LOCUS2729</name>
</gene>
<dbReference type="EMBL" id="CAJHJT010000001">
    <property type="protein sequence ID" value="CAD6993944.1"/>
    <property type="molecule type" value="Genomic_DNA"/>
</dbReference>
<keyword evidence="2" id="KW-1185">Reference proteome</keyword>
<sequence length="58" mass="6602">MCKGVQIGIRKWMATGIVDDSDTEIDCRCSSSRPAIADLVRLFNPFLLFSVKKKFHKK</sequence>
<accession>A0A811U4L6</accession>